<dbReference type="GeneID" id="108038853"/>
<reference evidence="2" key="1">
    <citation type="submission" date="2025-08" db="UniProtKB">
        <authorList>
            <consortium name="RefSeq"/>
        </authorList>
    </citation>
    <scope>IDENTIFICATION</scope>
</reference>
<evidence type="ECO:0000313" key="2">
    <source>
        <dbReference type="RefSeq" id="XP_016971205.1"/>
    </source>
</evidence>
<protein>
    <submittedName>
        <fullName evidence="2">Uncharacterized protein LOC108038853</fullName>
    </submittedName>
</protein>
<dbReference type="RefSeq" id="XP_016971205.1">
    <property type="nucleotide sequence ID" value="XM_017115716.1"/>
</dbReference>
<dbReference type="AlphaFoldDB" id="A0A6P4DZR5"/>
<feature type="signal peptide" evidence="1">
    <location>
        <begin position="1"/>
        <end position="26"/>
    </location>
</feature>
<gene>
    <name evidence="2" type="primary">LOC108038853</name>
</gene>
<accession>A0A6P4DZR5</accession>
<proteinExistence type="predicted"/>
<feature type="chain" id="PRO_5028446225" evidence="1">
    <location>
        <begin position="27"/>
        <end position="86"/>
    </location>
</feature>
<name>A0A6P4DZR5_DRORH</name>
<sequence>MKISLINLCIVTLVLLLCCFAVETEAKAKKCKAPLKWNAKLKKCTKPKKGGRRRQLPQVAQRQQQMLRPRLQLQLRNFLKRSCMSQ</sequence>
<dbReference type="RefSeq" id="XP_016971205.2">
    <property type="nucleotide sequence ID" value="XM_017115716.2"/>
</dbReference>
<keyword evidence="1" id="KW-0732">Signal</keyword>
<evidence type="ECO:0000256" key="1">
    <source>
        <dbReference type="SAM" id="SignalP"/>
    </source>
</evidence>
<organism evidence="2">
    <name type="scientific">Drosophila rhopaloa</name>
    <name type="common">Fruit fly</name>
    <dbReference type="NCBI Taxonomy" id="1041015"/>
    <lineage>
        <taxon>Eukaryota</taxon>
        <taxon>Metazoa</taxon>
        <taxon>Ecdysozoa</taxon>
        <taxon>Arthropoda</taxon>
        <taxon>Hexapoda</taxon>
        <taxon>Insecta</taxon>
        <taxon>Pterygota</taxon>
        <taxon>Neoptera</taxon>
        <taxon>Endopterygota</taxon>
        <taxon>Diptera</taxon>
        <taxon>Brachycera</taxon>
        <taxon>Muscomorpha</taxon>
        <taxon>Ephydroidea</taxon>
        <taxon>Drosophilidae</taxon>
        <taxon>Drosophila</taxon>
        <taxon>Sophophora</taxon>
    </lineage>
</organism>